<organism evidence="2 3">
    <name type="scientific">Brevibacterium luteolum</name>
    <dbReference type="NCBI Taxonomy" id="199591"/>
    <lineage>
        <taxon>Bacteria</taxon>
        <taxon>Bacillati</taxon>
        <taxon>Actinomycetota</taxon>
        <taxon>Actinomycetes</taxon>
        <taxon>Micrococcales</taxon>
        <taxon>Brevibacteriaceae</taxon>
        <taxon>Brevibacterium</taxon>
    </lineage>
</organism>
<evidence type="ECO:0000313" key="3">
    <source>
        <dbReference type="Proteomes" id="UP000235703"/>
    </source>
</evidence>
<dbReference type="Pfam" id="PF00117">
    <property type="entry name" value="GATase"/>
    <property type="match status" value="1"/>
</dbReference>
<proteinExistence type="predicted"/>
<dbReference type="InterPro" id="IPR029062">
    <property type="entry name" value="Class_I_gatase-like"/>
</dbReference>
<dbReference type="SUPFAM" id="SSF52317">
    <property type="entry name" value="Class I glutamine amidotransferase-like"/>
    <property type="match status" value="1"/>
</dbReference>
<dbReference type="Gene3D" id="3.40.50.880">
    <property type="match status" value="1"/>
</dbReference>
<dbReference type="AlphaFoldDB" id="A0A2N6PGM0"/>
<dbReference type="InterPro" id="IPR017926">
    <property type="entry name" value="GATASE"/>
</dbReference>
<dbReference type="InterPro" id="IPR044992">
    <property type="entry name" value="ChyE-like"/>
</dbReference>
<dbReference type="RefSeq" id="WP_102162176.1">
    <property type="nucleotide sequence ID" value="NZ_PNFZ01000004.1"/>
</dbReference>
<dbReference type="OrthoDB" id="5196541at2"/>
<accession>A0A2N6PGM0</accession>
<reference evidence="2 3" key="1">
    <citation type="submission" date="2017-09" db="EMBL/GenBank/DDBJ databases">
        <title>Bacterial strain isolated from the female urinary microbiota.</title>
        <authorList>
            <person name="Thomas-White K."/>
            <person name="Kumar N."/>
            <person name="Forster S."/>
            <person name="Putonti C."/>
            <person name="Lawley T."/>
            <person name="Wolfe A.J."/>
        </authorList>
    </citation>
    <scope>NUCLEOTIDE SEQUENCE [LARGE SCALE GENOMIC DNA]</scope>
    <source>
        <strain evidence="2 3">UMB0680</strain>
    </source>
</reference>
<keyword evidence="2" id="KW-0315">Glutamine amidotransferase</keyword>
<dbReference type="PANTHER" id="PTHR42695:SF5">
    <property type="entry name" value="GLUTAMINE AMIDOTRANSFERASE YLR126C-RELATED"/>
    <property type="match status" value="1"/>
</dbReference>
<dbReference type="GO" id="GO:0016740">
    <property type="term" value="F:transferase activity"/>
    <property type="evidence" value="ECO:0007669"/>
    <property type="project" value="UniProtKB-KW"/>
</dbReference>
<evidence type="ECO:0000313" key="2">
    <source>
        <dbReference type="EMBL" id="PMB97828.1"/>
    </source>
</evidence>
<protein>
    <submittedName>
        <fullName evidence="2">Glutamine amidotransferase class-I</fullName>
    </submittedName>
</protein>
<dbReference type="GO" id="GO:0005829">
    <property type="term" value="C:cytosol"/>
    <property type="evidence" value="ECO:0007669"/>
    <property type="project" value="TreeGrafter"/>
</dbReference>
<dbReference type="PROSITE" id="PS51273">
    <property type="entry name" value="GATASE_TYPE_1"/>
    <property type="match status" value="1"/>
</dbReference>
<sequence>MSLRILVIEHEAGTDARRFGDWLERAGAELIVARPYLGSEHADPGSEHGDPGPPLPADAAALCAAYDALIVLGGAAGPLDDEDSPWFPHVRSLLAASAEGAFPSFNICLGGELLAAATGGQLRRRRVPQVGAYIVAARPEAAGDPVFSAMPASAPAVLWHQEEMGLPPGAVHLVDGTDAPVQAFRIGQAWGTQFHPETTAEQARGWGADVSMPVWCGREREQVLAEIANAEPEVEAAMAPLAAAFVDYLRR</sequence>
<dbReference type="EMBL" id="PNFZ01000004">
    <property type="protein sequence ID" value="PMB97828.1"/>
    <property type="molecule type" value="Genomic_DNA"/>
</dbReference>
<keyword evidence="3" id="KW-1185">Reference proteome</keyword>
<dbReference type="PANTHER" id="PTHR42695">
    <property type="entry name" value="GLUTAMINE AMIDOTRANSFERASE YLR126C-RELATED"/>
    <property type="match status" value="1"/>
</dbReference>
<dbReference type="Proteomes" id="UP000235703">
    <property type="component" value="Unassembled WGS sequence"/>
</dbReference>
<feature type="domain" description="Glutamine amidotransferase" evidence="1">
    <location>
        <begin position="65"/>
        <end position="202"/>
    </location>
</feature>
<evidence type="ECO:0000259" key="1">
    <source>
        <dbReference type="Pfam" id="PF00117"/>
    </source>
</evidence>
<name>A0A2N6PGM0_9MICO</name>
<dbReference type="CDD" id="cd01741">
    <property type="entry name" value="GATase1_1"/>
    <property type="match status" value="1"/>
</dbReference>
<gene>
    <name evidence="2" type="ORF">CJ198_08305</name>
</gene>
<comment type="caution">
    <text evidence="2">The sequence shown here is derived from an EMBL/GenBank/DDBJ whole genome shotgun (WGS) entry which is preliminary data.</text>
</comment>
<keyword evidence="2" id="KW-0808">Transferase</keyword>